<dbReference type="EMBL" id="FQTV01000018">
    <property type="protein sequence ID" value="SHF96146.1"/>
    <property type="molecule type" value="Genomic_DNA"/>
</dbReference>
<name>A0A1M5FXE7_9BACE</name>
<dbReference type="Proteomes" id="UP000184509">
    <property type="component" value="Unassembled WGS sequence"/>
</dbReference>
<sequence length="892" mass="100353">MNKLQIGIMFLFAVCLSSCSSLSKQDNILTTQKYKWYSDRIVQGNYTGKALSGTALESNYQSPVNLYKPALIHFKFAINGKDNEMPSGQDHSFICKAISGKSETPVIKFGELLKANKQEAEGVILQQNTELTIRLDMREMQKAFNSQGYYVTRTGQKIYKEDFKGVYVAGDADPLIWDFDNLVNHPILQLTDEDGDGIYETRLTLNDTSKQRGGIFRWSLKNDISACPQLKAPTKLENAIYNLALDEMQNAIEKDSTLRTGKEWPGVWTRDVSYSIILSMAYMQPKVSMNSLMRKVNSRGRIIQDTGTGGAWPCSSDRMVWAIAAYEIYKVTGDQQWLKTIYPIIKNSLEDDFETVYNPRNGLMMGESSFIDWREQSYPRWMQPADIYQSECIGTNAVHYQALNVFSHIAKLLGQAEVSKQYAQKALALKEAINKNLWMADKGYYAQYLYGRNNYIKSPKSESLGEALAVLFDVTSPEQAKQVTENNPVVPFGAPIFYPQIADMPPYHNNAVWPFVSSYWMHASAKGGNEAGVMQAIGSIYRAAALFCTNKENFVAESGDFLGTQINSSNMLWSLSGNLSITHRLLFGIRFGDNQLSFSPFVPKALKGKRQLTGFPYRNAMLDISLEGYGNKIKSFLIDGKESEPVINANLTGHHSVKIVMAGNEFQPMKINLVENASSPLMPVVQLNEDKLQWQPIESAVKYEVYKDGKLWKETSDCSIFLGDEKGELQVAAIQKGGFTSFASEPVQIFPSQIYEVEQFAPKSSANYQGYKGDGFVEINKKENTNIEIDITISAEGNYTFDWRYANGNGPTNTENECAIRTLFIDGQKAGVSIFPQRGKHEWSNWGWSNPLPIHLSAGKHIISLTYMPYNENMNLVINQAMLDELRVTKLN</sequence>
<evidence type="ECO:0000313" key="3">
    <source>
        <dbReference type="EMBL" id="SHF96146.1"/>
    </source>
</evidence>
<dbReference type="GO" id="GO:0005975">
    <property type="term" value="P:carbohydrate metabolic process"/>
    <property type="evidence" value="ECO:0007669"/>
    <property type="project" value="InterPro"/>
</dbReference>
<dbReference type="PANTHER" id="PTHR34987:SF6">
    <property type="entry name" value="ALPHA-L-RHAMNOSIDASE SIX-HAIRPIN GLYCOSIDASE DOMAIN-CONTAINING PROTEIN"/>
    <property type="match status" value="1"/>
</dbReference>
<evidence type="ECO:0000259" key="2">
    <source>
        <dbReference type="PROSITE" id="PS51175"/>
    </source>
</evidence>
<keyword evidence="4" id="KW-1185">Reference proteome</keyword>
<reference evidence="3 4" key="1">
    <citation type="submission" date="2016-11" db="EMBL/GenBank/DDBJ databases">
        <authorList>
            <person name="Jaros S."/>
            <person name="Januszkiewicz K."/>
            <person name="Wedrychowicz H."/>
        </authorList>
    </citation>
    <scope>NUCLEOTIDE SEQUENCE [LARGE SCALE GENOMIC DNA]</scope>
    <source>
        <strain evidence="3 4">DSM 26991</strain>
    </source>
</reference>
<dbReference type="InterPro" id="IPR005084">
    <property type="entry name" value="CBM6"/>
</dbReference>
<dbReference type="InterPro" id="IPR008979">
    <property type="entry name" value="Galactose-bd-like_sf"/>
</dbReference>
<gene>
    <name evidence="3" type="ORF">SAMN05444405_11838</name>
</gene>
<organism evidence="3 4">
    <name type="scientific">Bacteroides luti</name>
    <dbReference type="NCBI Taxonomy" id="1297750"/>
    <lineage>
        <taxon>Bacteria</taxon>
        <taxon>Pseudomonadati</taxon>
        <taxon>Bacteroidota</taxon>
        <taxon>Bacteroidia</taxon>
        <taxon>Bacteroidales</taxon>
        <taxon>Bacteroidaceae</taxon>
        <taxon>Bacteroides</taxon>
    </lineage>
</organism>
<proteinExistence type="predicted"/>
<dbReference type="OrthoDB" id="49490at2"/>
<protein>
    <submittedName>
        <fullName evidence="3">Alpha-L-rhamnosidase</fullName>
    </submittedName>
</protein>
<feature type="domain" description="CBM6" evidence="2">
    <location>
        <begin position="753"/>
        <end position="889"/>
    </location>
</feature>
<dbReference type="SUPFAM" id="SSF49785">
    <property type="entry name" value="Galactose-binding domain-like"/>
    <property type="match status" value="1"/>
</dbReference>
<evidence type="ECO:0000313" key="4">
    <source>
        <dbReference type="Proteomes" id="UP000184509"/>
    </source>
</evidence>
<dbReference type="PANTHER" id="PTHR34987">
    <property type="entry name" value="C, PUTATIVE (AFU_ORTHOLOGUE AFUA_3G02880)-RELATED"/>
    <property type="match status" value="1"/>
</dbReference>
<dbReference type="STRING" id="1297750.SAMN05444405_11838"/>
<dbReference type="GO" id="GO:0030246">
    <property type="term" value="F:carbohydrate binding"/>
    <property type="evidence" value="ECO:0007669"/>
    <property type="project" value="InterPro"/>
</dbReference>
<dbReference type="InterPro" id="IPR035396">
    <property type="entry name" value="Bac_rhamnosid6H"/>
</dbReference>
<dbReference type="RefSeq" id="WP_073403608.1">
    <property type="nucleotide sequence ID" value="NZ_FQTV01000018.1"/>
</dbReference>
<dbReference type="SUPFAM" id="SSF48208">
    <property type="entry name" value="Six-hairpin glycosidases"/>
    <property type="match status" value="1"/>
</dbReference>
<evidence type="ECO:0000256" key="1">
    <source>
        <dbReference type="SAM" id="SignalP"/>
    </source>
</evidence>
<dbReference type="InterPro" id="IPR008928">
    <property type="entry name" value="6-hairpin_glycosidase_sf"/>
</dbReference>
<feature type="chain" id="PRO_5012522242" evidence="1">
    <location>
        <begin position="24"/>
        <end position="892"/>
    </location>
</feature>
<dbReference type="PROSITE" id="PS51175">
    <property type="entry name" value="CBM6"/>
    <property type="match status" value="1"/>
</dbReference>
<keyword evidence="1" id="KW-0732">Signal</keyword>
<dbReference type="InterPro" id="IPR012341">
    <property type="entry name" value="6hp_glycosidase-like_sf"/>
</dbReference>
<dbReference type="Pfam" id="PF17389">
    <property type="entry name" value="Bac_rhamnosid6H"/>
    <property type="match status" value="1"/>
</dbReference>
<dbReference type="Gene3D" id="1.50.10.10">
    <property type="match status" value="1"/>
</dbReference>
<accession>A0A1M5FXE7</accession>
<dbReference type="AlphaFoldDB" id="A0A1M5FXE7"/>
<feature type="signal peptide" evidence="1">
    <location>
        <begin position="1"/>
        <end position="23"/>
    </location>
</feature>
<dbReference type="Gene3D" id="2.60.120.260">
    <property type="entry name" value="Galactose-binding domain-like"/>
    <property type="match status" value="1"/>
</dbReference>